<dbReference type="EMBL" id="CP021383">
    <property type="protein sequence ID" value="ARU50845.1"/>
    <property type="molecule type" value="Genomic_DNA"/>
</dbReference>
<reference evidence="3 4" key="1">
    <citation type="submission" date="2017-05" db="EMBL/GenBank/DDBJ databases">
        <authorList>
            <person name="Song R."/>
            <person name="Chenine A.L."/>
            <person name="Ruprecht R.M."/>
        </authorList>
    </citation>
    <scope>NUCLEOTIDE SEQUENCE [LARGE SCALE GENOMIC DNA]</scope>
    <source>
        <strain evidence="3 4">PSBB019</strain>
    </source>
</reference>
<evidence type="ECO:0000256" key="2">
    <source>
        <dbReference type="SAM" id="SignalP"/>
    </source>
</evidence>
<name>A0A1Y0HU81_CELCE</name>
<protein>
    <recommendedName>
        <fullName evidence="5">Lipoprotein</fullName>
    </recommendedName>
</protein>
<feature type="signal peptide" evidence="2">
    <location>
        <begin position="1"/>
        <end position="25"/>
    </location>
</feature>
<feature type="chain" id="PRO_5038620743" description="Lipoprotein" evidence="2">
    <location>
        <begin position="26"/>
        <end position="208"/>
    </location>
</feature>
<keyword evidence="2" id="KW-0732">Signal</keyword>
<dbReference type="Proteomes" id="UP000196228">
    <property type="component" value="Chromosome"/>
</dbReference>
<feature type="region of interest" description="Disordered" evidence="1">
    <location>
        <begin position="32"/>
        <end position="60"/>
    </location>
</feature>
<proteinExistence type="predicted"/>
<gene>
    <name evidence="3" type="ORF">CBR64_04415</name>
</gene>
<dbReference type="KEGG" id="cceu:CBR64_04415"/>
<accession>A0A1Y0HU81</accession>
<sequence>MHVHHRTTRFSLSLAVVALGGVLLAGCTGASEPDATAEGGSGPATAEDHGAHGTHADEGKVPVGPLQLPAAEYWSVLQPADGVTQVRSGGCPEDAVCPSFEILTGAGLDGVDPAAAHVPDGATCPGSDGLAARAVGEASESEVEVAGTPATLARWTLSCVDGSGAEVRTVEQLQWYVPDAPGGAVLVVDRWAFEGLESRLAAGGWAAA</sequence>
<evidence type="ECO:0000313" key="3">
    <source>
        <dbReference type="EMBL" id="ARU50845.1"/>
    </source>
</evidence>
<evidence type="ECO:0000256" key="1">
    <source>
        <dbReference type="SAM" id="MobiDB-lite"/>
    </source>
</evidence>
<evidence type="ECO:0000313" key="4">
    <source>
        <dbReference type="Proteomes" id="UP000196228"/>
    </source>
</evidence>
<dbReference type="PROSITE" id="PS51257">
    <property type="entry name" value="PROKAR_LIPOPROTEIN"/>
    <property type="match status" value="1"/>
</dbReference>
<organism evidence="3 4">
    <name type="scientific">Cellulosimicrobium cellulans</name>
    <name type="common">Arthrobacter luteus</name>
    <dbReference type="NCBI Taxonomy" id="1710"/>
    <lineage>
        <taxon>Bacteria</taxon>
        <taxon>Bacillati</taxon>
        <taxon>Actinomycetota</taxon>
        <taxon>Actinomycetes</taxon>
        <taxon>Micrococcales</taxon>
        <taxon>Promicromonosporaceae</taxon>
        <taxon>Cellulosimicrobium</taxon>
    </lineage>
</organism>
<evidence type="ECO:0008006" key="5">
    <source>
        <dbReference type="Google" id="ProtNLM"/>
    </source>
</evidence>
<dbReference type="AlphaFoldDB" id="A0A1Y0HU81"/>
<feature type="compositionally biased region" description="Basic and acidic residues" evidence="1">
    <location>
        <begin position="46"/>
        <end position="60"/>
    </location>
</feature>